<organism evidence="2 3">
    <name type="scientific">Acidianus sulfidivorans JP7</name>
    <dbReference type="NCBI Taxonomy" id="619593"/>
    <lineage>
        <taxon>Archaea</taxon>
        <taxon>Thermoproteota</taxon>
        <taxon>Thermoprotei</taxon>
        <taxon>Sulfolobales</taxon>
        <taxon>Sulfolobaceae</taxon>
        <taxon>Acidianus</taxon>
    </lineage>
</organism>
<dbReference type="OrthoDB" id="35866at2157"/>
<dbReference type="InterPro" id="IPR004802">
    <property type="entry name" value="tRNA_PsdUridine_synth_B_fam"/>
</dbReference>
<name>A0A2U9IM94_9CREN</name>
<dbReference type="GeneID" id="36837540"/>
<dbReference type="InterPro" id="IPR020103">
    <property type="entry name" value="PsdUridine_synth_cat_dom_sf"/>
</dbReference>
<dbReference type="GO" id="GO:1990481">
    <property type="term" value="P:mRNA pseudouridine synthesis"/>
    <property type="evidence" value="ECO:0007669"/>
    <property type="project" value="TreeGrafter"/>
</dbReference>
<dbReference type="SUPFAM" id="SSF55120">
    <property type="entry name" value="Pseudouridine synthase"/>
    <property type="match status" value="1"/>
</dbReference>
<keyword evidence="3" id="KW-1185">Reference proteome</keyword>
<accession>A0A2U9IM94</accession>
<dbReference type="InterPro" id="IPR012960">
    <property type="entry name" value="Dyskerin-like"/>
</dbReference>
<dbReference type="Pfam" id="PF08068">
    <property type="entry name" value="DKCLD"/>
    <property type="match status" value="1"/>
</dbReference>
<dbReference type="SMART" id="SM01136">
    <property type="entry name" value="DKCLD"/>
    <property type="match status" value="1"/>
</dbReference>
<dbReference type="PANTHER" id="PTHR23127:SF0">
    <property type="entry name" value="H_ACA RIBONUCLEOPROTEIN COMPLEX SUBUNIT DKC1"/>
    <property type="match status" value="1"/>
</dbReference>
<dbReference type="EMBL" id="CP029288">
    <property type="protein sequence ID" value="AWR97189.1"/>
    <property type="molecule type" value="Genomic_DNA"/>
</dbReference>
<dbReference type="RefSeq" id="WP_110380079.1">
    <property type="nucleotide sequence ID" value="NZ_CP029288.2"/>
</dbReference>
<reference evidence="2 3" key="1">
    <citation type="submission" date="2018-05" db="EMBL/GenBank/DDBJ databases">
        <title>Complete Genome Sequences of Extremely Thermoacidophilic, Metal-Mobilizing Type-Strain Members of the Archaeal Family Sulfolobaceae: Acidianus brierleyi DSM-1651T, Acidianus sulfidivorans DSM-18786T, Metallosphaera hakonensis DSM-7519T, and Metallosphaera prunae DSM-10039T.</title>
        <authorList>
            <person name="Counts J.A."/>
            <person name="Kelly R.M."/>
        </authorList>
    </citation>
    <scope>NUCLEOTIDE SEQUENCE [LARGE SCALE GENOMIC DNA]</scope>
    <source>
        <strain evidence="2 3">JP7</strain>
    </source>
</reference>
<feature type="domain" description="Dyskerin-like" evidence="1">
    <location>
        <begin position="16"/>
        <end position="64"/>
    </location>
</feature>
<sequence>MNFYPFIYKIDEYCNYKNKWYIKKESETSENIGFFPDKREINFLIKNSIINIDKPAGPTSHEIAFWVKQMFKVNKVGHGGTLEPL</sequence>
<dbReference type="KEGG" id="asul:DFR86_06185"/>
<dbReference type="Proteomes" id="UP000248410">
    <property type="component" value="Chromosome"/>
</dbReference>
<dbReference type="GO" id="GO:0031120">
    <property type="term" value="P:snRNA pseudouridine synthesis"/>
    <property type="evidence" value="ECO:0007669"/>
    <property type="project" value="TreeGrafter"/>
</dbReference>
<evidence type="ECO:0000313" key="2">
    <source>
        <dbReference type="EMBL" id="AWR97189.1"/>
    </source>
</evidence>
<dbReference type="GO" id="GO:0031118">
    <property type="term" value="P:rRNA pseudouridine synthesis"/>
    <property type="evidence" value="ECO:0007669"/>
    <property type="project" value="TreeGrafter"/>
</dbReference>
<dbReference type="PANTHER" id="PTHR23127">
    <property type="entry name" value="CENTROMERE/MICROTUBULE BINDING PROTEIN CBF5"/>
    <property type="match status" value="1"/>
</dbReference>
<dbReference type="GO" id="GO:0009982">
    <property type="term" value="F:pseudouridine synthase activity"/>
    <property type="evidence" value="ECO:0007669"/>
    <property type="project" value="InterPro"/>
</dbReference>
<proteinExistence type="predicted"/>
<dbReference type="GO" id="GO:0000495">
    <property type="term" value="P:box H/ACA sno(s)RNA 3'-end processing"/>
    <property type="evidence" value="ECO:0007669"/>
    <property type="project" value="TreeGrafter"/>
</dbReference>
<dbReference type="GO" id="GO:0003723">
    <property type="term" value="F:RNA binding"/>
    <property type="evidence" value="ECO:0007669"/>
    <property type="project" value="InterPro"/>
</dbReference>
<protein>
    <submittedName>
        <fullName evidence="2">tRNA pseudouridine synthase A</fullName>
    </submittedName>
</protein>
<evidence type="ECO:0000259" key="1">
    <source>
        <dbReference type="SMART" id="SM01136"/>
    </source>
</evidence>
<evidence type="ECO:0000313" key="3">
    <source>
        <dbReference type="Proteomes" id="UP000248410"/>
    </source>
</evidence>
<dbReference type="Gene3D" id="3.30.2350.10">
    <property type="entry name" value="Pseudouridine synthase"/>
    <property type="match status" value="1"/>
</dbReference>
<gene>
    <name evidence="2" type="ORF">DFR86_06185</name>
</gene>
<dbReference type="AlphaFoldDB" id="A0A2U9IM94"/>